<dbReference type="OrthoDB" id="1098954at2"/>
<gene>
    <name evidence="1" type="ORF">BST26_02240</name>
</gene>
<dbReference type="EMBL" id="MVHS01000003">
    <property type="protein sequence ID" value="ORA73609.1"/>
    <property type="molecule type" value="Genomic_DNA"/>
</dbReference>
<dbReference type="RefSeq" id="WP_083029180.1">
    <property type="nucleotide sequence ID" value="NZ_AP022618.1"/>
</dbReference>
<protein>
    <submittedName>
        <fullName evidence="1">Uncharacterized protein</fullName>
    </submittedName>
</protein>
<accession>A0A1X0DN84</accession>
<evidence type="ECO:0000313" key="2">
    <source>
        <dbReference type="Proteomes" id="UP000192801"/>
    </source>
</evidence>
<reference evidence="1 2" key="1">
    <citation type="submission" date="2016-12" db="EMBL/GenBank/DDBJ databases">
        <title>The new phylogeny of genus Mycobacterium.</title>
        <authorList>
            <person name="Tortoli E."/>
            <person name="Trovato A."/>
            <person name="Cirillo D.M."/>
        </authorList>
    </citation>
    <scope>NUCLEOTIDE SEQUENCE [LARGE SCALE GENOMIC DNA]</scope>
    <source>
        <strain evidence="1 2">DSM 45130</strain>
    </source>
</reference>
<comment type="caution">
    <text evidence="1">The sequence shown here is derived from an EMBL/GenBank/DDBJ whole genome shotgun (WGS) entry which is preliminary data.</text>
</comment>
<keyword evidence="2" id="KW-1185">Reference proteome</keyword>
<sequence length="149" mass="15109">MNWSAVAVGAIFTWLGMVLAISFIEAPLKFRAPGITIPLGLGIGRLVFRALNTVEAILAVVIVISVKLGGASCTAGVAIGVAILALVLQVGAVRPFLKKRSDAVLADTDGTGATGKRSRAHFGYTGLEIVKVIALLTGGVALLGGITGS</sequence>
<organism evidence="1 2">
    <name type="scientific">Mycolicibacterium insubricum</name>
    <dbReference type="NCBI Taxonomy" id="444597"/>
    <lineage>
        <taxon>Bacteria</taxon>
        <taxon>Bacillati</taxon>
        <taxon>Actinomycetota</taxon>
        <taxon>Actinomycetes</taxon>
        <taxon>Mycobacteriales</taxon>
        <taxon>Mycobacteriaceae</taxon>
        <taxon>Mycolicibacterium</taxon>
    </lineage>
</organism>
<dbReference type="Proteomes" id="UP000192801">
    <property type="component" value="Unassembled WGS sequence"/>
</dbReference>
<name>A0A1X0DN84_9MYCO</name>
<proteinExistence type="predicted"/>
<dbReference type="AlphaFoldDB" id="A0A1X0DN84"/>
<dbReference type="STRING" id="444597.BST26_02240"/>
<evidence type="ECO:0000313" key="1">
    <source>
        <dbReference type="EMBL" id="ORA73609.1"/>
    </source>
</evidence>